<accession>A0A931PU62</accession>
<dbReference type="EMBL" id="JACOSL010000051">
    <property type="protein sequence ID" value="MBI1757079.1"/>
    <property type="molecule type" value="Genomic_DNA"/>
</dbReference>
<keyword evidence="1" id="KW-0560">Oxidoreductase</keyword>
<comment type="caution">
    <text evidence="1">The sequence shown here is derived from an EMBL/GenBank/DDBJ whole genome shotgun (WGS) entry which is preliminary data.</text>
</comment>
<dbReference type="Gene3D" id="2.60.120.620">
    <property type="entry name" value="q2cbj1_9rhob like domain"/>
    <property type="match status" value="1"/>
</dbReference>
<sequence length="244" mass="26599">METLSALGRFRDSRPLLSHHDALRAEADGQGYLLVSQTIPIEDVLSLRRSVLEVCGELGWLDHDAPLMDGIAARSVQIGDYRDPLWVELQRRILPSPEFAAVAESAQLLGILEALYAGPVQGGKGSVVRVFSPNSADLTTPAHQDHFYTRGSEQMWTVWVPLGDCPVELGGLSLIPGSHRHGLLGHEGDNGARGVPGLEDAEWVAGDFACGDLLMFNCLTVHRALPNFTANRLRLSVDFRFEPA</sequence>
<proteinExistence type="predicted"/>
<reference evidence="1" key="1">
    <citation type="submission" date="2020-07" db="EMBL/GenBank/DDBJ databases">
        <title>Huge and variable diversity of episymbiotic CPR bacteria and DPANN archaea in groundwater ecosystems.</title>
        <authorList>
            <person name="He C.Y."/>
            <person name="Keren R."/>
            <person name="Whittaker M."/>
            <person name="Farag I.F."/>
            <person name="Doudna J."/>
            <person name="Cate J.H.D."/>
            <person name="Banfield J.F."/>
        </authorList>
    </citation>
    <scope>NUCLEOTIDE SEQUENCE</scope>
    <source>
        <strain evidence="1">NC_groundwater_17_Pr7_B-0.1um_64_12</strain>
    </source>
</reference>
<dbReference type="AlphaFoldDB" id="A0A931PU62"/>
<protein>
    <submittedName>
        <fullName evidence="1">Phytanoyl-CoA dioxygenase family protein</fullName>
    </submittedName>
</protein>
<dbReference type="Proteomes" id="UP000727962">
    <property type="component" value="Unassembled WGS sequence"/>
</dbReference>
<organism evidence="1 2">
    <name type="scientific">Fimbriimonas ginsengisoli</name>
    <dbReference type="NCBI Taxonomy" id="1005039"/>
    <lineage>
        <taxon>Bacteria</taxon>
        <taxon>Bacillati</taxon>
        <taxon>Armatimonadota</taxon>
        <taxon>Fimbriimonadia</taxon>
        <taxon>Fimbriimonadales</taxon>
        <taxon>Fimbriimonadaceae</taxon>
        <taxon>Fimbriimonas</taxon>
    </lineage>
</organism>
<dbReference type="InterPro" id="IPR008775">
    <property type="entry name" value="Phytyl_CoA_dOase-like"/>
</dbReference>
<evidence type="ECO:0000313" key="1">
    <source>
        <dbReference type="EMBL" id="MBI1757079.1"/>
    </source>
</evidence>
<name>A0A931PU62_FIMGI</name>
<gene>
    <name evidence="1" type="ORF">HYR64_08250</name>
</gene>
<keyword evidence="1" id="KW-0223">Dioxygenase</keyword>
<dbReference type="SUPFAM" id="SSF51197">
    <property type="entry name" value="Clavaminate synthase-like"/>
    <property type="match status" value="1"/>
</dbReference>
<dbReference type="Pfam" id="PF05721">
    <property type="entry name" value="PhyH"/>
    <property type="match status" value="1"/>
</dbReference>
<dbReference type="GO" id="GO:0016706">
    <property type="term" value="F:2-oxoglutarate-dependent dioxygenase activity"/>
    <property type="evidence" value="ECO:0007669"/>
    <property type="project" value="UniProtKB-ARBA"/>
</dbReference>
<dbReference type="PANTHER" id="PTHR40128:SF1">
    <property type="entry name" value="PHYTANOYL-COA HYDROXYLASE"/>
    <property type="match status" value="1"/>
</dbReference>
<dbReference type="PANTHER" id="PTHR40128">
    <property type="entry name" value="EXPRESSED PROTEIN"/>
    <property type="match status" value="1"/>
</dbReference>
<evidence type="ECO:0000313" key="2">
    <source>
        <dbReference type="Proteomes" id="UP000727962"/>
    </source>
</evidence>